<evidence type="ECO:0000256" key="5">
    <source>
        <dbReference type="ARBA" id="ARBA00022741"/>
    </source>
</evidence>
<evidence type="ECO:0000313" key="9">
    <source>
        <dbReference type="EMBL" id="AHC16398.1"/>
    </source>
</evidence>
<dbReference type="EMBL" id="CP006939">
    <property type="protein sequence ID" value="AHC16398.1"/>
    <property type="molecule type" value="Genomic_DNA"/>
</dbReference>
<reference evidence="9 10" key="1">
    <citation type="journal article" date="2015" name="Stand. Genomic Sci.">
        <title>Complete genome sequence and description of Salinispira pacifica gen. nov., sp. nov., a novel spirochaete isolated form a hypersaline microbial mat.</title>
        <authorList>
            <person name="Ben Hania W."/>
            <person name="Joseph M."/>
            <person name="Schumann P."/>
            <person name="Bunk B."/>
            <person name="Fiebig A."/>
            <person name="Sproer C."/>
            <person name="Klenk H.P."/>
            <person name="Fardeau M.L."/>
            <person name="Spring S."/>
        </authorList>
    </citation>
    <scope>NUCLEOTIDE SEQUENCE [LARGE SCALE GENOMIC DNA]</scope>
    <source>
        <strain evidence="9 10">L21-RPul-D2</strain>
    </source>
</reference>
<sequence>MKPLLEIENLRTYFFMPGYVVRAVDGISFTVHEGETVGIVGESGCGKSQTSMSVMGLVPSPPGKIVDGSIKFRGKDLTTLPEDDYRKIRGNDISMIFQEPMTSLNPVFTVGYQITEALMLHRQMTEADAMQEAERLLKLVGMSDPGERLKEYPFQLSGGLRQRVMIAIAMACQPRLMIADEPTTALDVTIQAQILRLMKNLTEEQNMATMFITHDLAVIASFTKRVIVMYAGVIVEDSPVMDIFAKPLHPYTQGLLGSIPVLGQGARDDMGKRQLLNAIPGSLPDPKNITRGCKFASRCPKAMKKCWEAEPALVETEKGRKVRCFLYNDEVRESGSIIDLDKLTELGGKAWRKEYDRHNNKKSKKAEARK</sequence>
<evidence type="ECO:0000256" key="4">
    <source>
        <dbReference type="ARBA" id="ARBA00022475"/>
    </source>
</evidence>
<dbReference type="SMART" id="SM00382">
    <property type="entry name" value="AAA"/>
    <property type="match status" value="1"/>
</dbReference>
<dbReference type="CDD" id="cd03257">
    <property type="entry name" value="ABC_NikE_OppD_transporters"/>
    <property type="match status" value="1"/>
</dbReference>
<dbReference type="InterPro" id="IPR003439">
    <property type="entry name" value="ABC_transporter-like_ATP-bd"/>
</dbReference>
<evidence type="ECO:0000256" key="3">
    <source>
        <dbReference type="ARBA" id="ARBA00022448"/>
    </source>
</evidence>
<dbReference type="eggNOG" id="COG0444">
    <property type="taxonomic scope" value="Bacteria"/>
</dbReference>
<dbReference type="HOGENOM" id="CLU_000604_1_23_12"/>
<dbReference type="OrthoDB" id="337094at2"/>
<dbReference type="GO" id="GO:0015833">
    <property type="term" value="P:peptide transport"/>
    <property type="evidence" value="ECO:0007669"/>
    <property type="project" value="InterPro"/>
</dbReference>
<comment type="similarity">
    <text evidence="2">Belongs to the ABC transporter superfamily.</text>
</comment>
<accession>V5WKX2</accession>
<dbReference type="KEGG" id="slr:L21SP2_3054"/>
<proteinExistence type="inferred from homology"/>
<evidence type="ECO:0000256" key="2">
    <source>
        <dbReference type="ARBA" id="ARBA00005417"/>
    </source>
</evidence>
<keyword evidence="5" id="KW-0547">Nucleotide-binding</keyword>
<dbReference type="Proteomes" id="UP000018680">
    <property type="component" value="Chromosome"/>
</dbReference>
<evidence type="ECO:0000256" key="1">
    <source>
        <dbReference type="ARBA" id="ARBA00004417"/>
    </source>
</evidence>
<dbReference type="SUPFAM" id="SSF52540">
    <property type="entry name" value="P-loop containing nucleoside triphosphate hydrolases"/>
    <property type="match status" value="1"/>
</dbReference>
<evidence type="ECO:0000256" key="6">
    <source>
        <dbReference type="ARBA" id="ARBA00022840"/>
    </source>
</evidence>
<dbReference type="InterPro" id="IPR003593">
    <property type="entry name" value="AAA+_ATPase"/>
</dbReference>
<feature type="domain" description="ABC transporter" evidence="8">
    <location>
        <begin position="5"/>
        <end position="256"/>
    </location>
</feature>
<dbReference type="RefSeq" id="WP_024269295.1">
    <property type="nucleotide sequence ID" value="NC_023035.1"/>
</dbReference>
<protein>
    <submittedName>
        <fullName evidence="9">Oligopeptide transport ATP-binding protein OppD</fullName>
    </submittedName>
</protein>
<dbReference type="PANTHER" id="PTHR43297">
    <property type="entry name" value="OLIGOPEPTIDE TRANSPORT ATP-BINDING PROTEIN APPD"/>
    <property type="match status" value="1"/>
</dbReference>
<dbReference type="InterPro" id="IPR013563">
    <property type="entry name" value="Oligopep_ABC_C"/>
</dbReference>
<evidence type="ECO:0000313" key="10">
    <source>
        <dbReference type="Proteomes" id="UP000018680"/>
    </source>
</evidence>
<dbReference type="GO" id="GO:0005886">
    <property type="term" value="C:plasma membrane"/>
    <property type="evidence" value="ECO:0007669"/>
    <property type="project" value="UniProtKB-SubCell"/>
</dbReference>
<dbReference type="Gene3D" id="3.40.50.300">
    <property type="entry name" value="P-loop containing nucleotide triphosphate hydrolases"/>
    <property type="match status" value="1"/>
</dbReference>
<dbReference type="PANTHER" id="PTHR43297:SF2">
    <property type="entry name" value="DIPEPTIDE TRANSPORT ATP-BINDING PROTEIN DPPD"/>
    <property type="match status" value="1"/>
</dbReference>
<dbReference type="STRING" id="1307761.L21SP2_3054"/>
<name>V5WKX2_9SPIO</name>
<organism evidence="9 10">
    <name type="scientific">Salinispira pacifica</name>
    <dbReference type="NCBI Taxonomy" id="1307761"/>
    <lineage>
        <taxon>Bacteria</taxon>
        <taxon>Pseudomonadati</taxon>
        <taxon>Spirochaetota</taxon>
        <taxon>Spirochaetia</taxon>
        <taxon>Spirochaetales</taxon>
        <taxon>Spirochaetaceae</taxon>
        <taxon>Salinispira</taxon>
    </lineage>
</organism>
<dbReference type="Pfam" id="PF08352">
    <property type="entry name" value="oligo_HPY"/>
    <property type="match status" value="1"/>
</dbReference>
<keyword evidence="6 9" id="KW-0067">ATP-binding</keyword>
<dbReference type="GO" id="GO:0005524">
    <property type="term" value="F:ATP binding"/>
    <property type="evidence" value="ECO:0007669"/>
    <property type="project" value="UniProtKB-KW"/>
</dbReference>
<dbReference type="InterPro" id="IPR050388">
    <property type="entry name" value="ABC_Ni/Peptide_Import"/>
</dbReference>
<dbReference type="PATRIC" id="fig|1307761.3.peg.3043"/>
<gene>
    <name evidence="9" type="ORF">L21SP2_3054</name>
</gene>
<evidence type="ECO:0000259" key="8">
    <source>
        <dbReference type="PROSITE" id="PS50893"/>
    </source>
</evidence>
<dbReference type="NCBIfam" id="TIGR01727">
    <property type="entry name" value="oligo_HPY"/>
    <property type="match status" value="1"/>
</dbReference>
<dbReference type="InterPro" id="IPR027417">
    <property type="entry name" value="P-loop_NTPase"/>
</dbReference>
<keyword evidence="4" id="KW-1003">Cell membrane</keyword>
<dbReference type="AlphaFoldDB" id="V5WKX2"/>
<evidence type="ECO:0000256" key="7">
    <source>
        <dbReference type="ARBA" id="ARBA00023136"/>
    </source>
</evidence>
<dbReference type="FunFam" id="3.40.50.300:FF:000016">
    <property type="entry name" value="Oligopeptide ABC transporter ATP-binding component"/>
    <property type="match status" value="1"/>
</dbReference>
<dbReference type="GO" id="GO:0016887">
    <property type="term" value="F:ATP hydrolysis activity"/>
    <property type="evidence" value="ECO:0007669"/>
    <property type="project" value="InterPro"/>
</dbReference>
<keyword evidence="10" id="KW-1185">Reference proteome</keyword>
<dbReference type="Pfam" id="PF00005">
    <property type="entry name" value="ABC_tran"/>
    <property type="match status" value="1"/>
</dbReference>
<keyword evidence="3" id="KW-0813">Transport</keyword>
<comment type="subcellular location">
    <subcellularLocation>
        <location evidence="1">Cell inner membrane</location>
        <topology evidence="1">Peripheral membrane protein</topology>
    </subcellularLocation>
</comment>
<dbReference type="PROSITE" id="PS50893">
    <property type="entry name" value="ABC_TRANSPORTER_2"/>
    <property type="match status" value="1"/>
</dbReference>
<keyword evidence="7" id="KW-0472">Membrane</keyword>